<dbReference type="Pfam" id="PF00560">
    <property type="entry name" value="LRR_1"/>
    <property type="match status" value="1"/>
</dbReference>
<reference evidence="5 6" key="1">
    <citation type="journal article" date="2019" name="Sci. Rep.">
        <title>Comparative genomics of chytrid fungi reveal insights into the obligate biotrophic and pathogenic lifestyle of Synchytrium endobioticum.</title>
        <authorList>
            <person name="van de Vossenberg B.T.L.H."/>
            <person name="Warris S."/>
            <person name="Nguyen H.D.T."/>
            <person name="van Gent-Pelzer M.P.E."/>
            <person name="Joly D.L."/>
            <person name="van de Geest H.C."/>
            <person name="Bonants P.J.M."/>
            <person name="Smith D.S."/>
            <person name="Levesque C.A."/>
            <person name="van der Lee T.A.J."/>
        </authorList>
    </citation>
    <scope>NUCLEOTIDE SEQUENCE [LARGE SCALE GENOMIC DNA]</scope>
    <source>
        <strain evidence="5 6">MB42</strain>
    </source>
</reference>
<protein>
    <recommendedName>
        <fullName evidence="4">Disease resistance R13L4/SHOC-2-like LRR domain-containing protein</fullName>
    </recommendedName>
</protein>
<keyword evidence="1" id="KW-0433">Leucine-rich repeat</keyword>
<dbReference type="Proteomes" id="UP000317494">
    <property type="component" value="Unassembled WGS sequence"/>
</dbReference>
<feature type="compositionally biased region" description="Pro residues" evidence="3">
    <location>
        <begin position="487"/>
        <end position="496"/>
    </location>
</feature>
<dbReference type="GO" id="GO:0005737">
    <property type="term" value="C:cytoplasm"/>
    <property type="evidence" value="ECO:0007669"/>
    <property type="project" value="TreeGrafter"/>
</dbReference>
<feature type="domain" description="Disease resistance R13L4/SHOC-2-like LRR" evidence="4">
    <location>
        <begin position="211"/>
        <end position="283"/>
    </location>
</feature>
<dbReference type="InterPro" id="IPR003591">
    <property type="entry name" value="Leu-rich_rpt_typical-subtyp"/>
</dbReference>
<evidence type="ECO:0000313" key="6">
    <source>
        <dbReference type="Proteomes" id="UP000317494"/>
    </source>
</evidence>
<dbReference type="SMART" id="SM00369">
    <property type="entry name" value="LRR_TYP"/>
    <property type="match status" value="4"/>
</dbReference>
<dbReference type="EMBL" id="QEAN01000273">
    <property type="protein sequence ID" value="TPX41387.1"/>
    <property type="molecule type" value="Genomic_DNA"/>
</dbReference>
<sequence>MGQSISKDVSKLAFAYSKEAASHSLTDENNGLLTTTTTTNPHNRISPSGILSRSTSDDTIYELGHDDMVEPSIATLTEDDLLIIDEDEGYVIAIESSNRTNSTLSRLRRGPRATFDVARLKNIGFSTGNNNAGGLGPWNTSNGSESVWNVRNPSMLCRPGGGGKTGKDLYSKKRVRAITFGQLASLSTIGLCSQGLVKLSPFIGFLSTTTTLQLCCNELTSIPAEIGYMKNLMVLSVAKNKLNSLPETIGYLTRLVELRASENQIASIPSTIGSLTKLTTLSLEVNKITNLPQVIGQLRNLINLDLSDNPLSILPAEIGRLKYLRKLRLDNCPLLAEISVDTSYNPPSLKELTARVIVRNQLPILHVMHDALKQYLASVRTCSFCGGPYFDSYVVRGKLIDRNESKVPLEYRLCVPHWTTEQDRILQLFACPPPPTAPSLGSAISVKQNKGLYRSSNSKSSNNNYSSKHLSMTSSTVPLSSLSRNPDLPPLPTINSSPPPNYVSLKMI</sequence>
<dbReference type="InterPro" id="IPR055414">
    <property type="entry name" value="LRR_R13L4/SHOC2-like"/>
</dbReference>
<gene>
    <name evidence="5" type="ORF">SeMB42_g05594</name>
</gene>
<dbReference type="Pfam" id="PF23598">
    <property type="entry name" value="LRR_14"/>
    <property type="match status" value="1"/>
</dbReference>
<evidence type="ECO:0000256" key="1">
    <source>
        <dbReference type="ARBA" id="ARBA00022614"/>
    </source>
</evidence>
<dbReference type="InterPro" id="IPR050216">
    <property type="entry name" value="LRR_domain-containing"/>
</dbReference>
<feature type="region of interest" description="Disordered" evidence="3">
    <location>
        <begin position="29"/>
        <end position="51"/>
    </location>
</feature>
<dbReference type="PROSITE" id="PS51450">
    <property type="entry name" value="LRR"/>
    <property type="match status" value="1"/>
</dbReference>
<name>A0A507CQG3_9FUNG</name>
<proteinExistence type="predicted"/>
<evidence type="ECO:0000313" key="5">
    <source>
        <dbReference type="EMBL" id="TPX41387.1"/>
    </source>
</evidence>
<dbReference type="PANTHER" id="PTHR48051:SF1">
    <property type="entry name" value="RAS SUPPRESSOR PROTEIN 1"/>
    <property type="match status" value="1"/>
</dbReference>
<keyword evidence="2" id="KW-0677">Repeat</keyword>
<organism evidence="5 6">
    <name type="scientific">Synchytrium endobioticum</name>
    <dbReference type="NCBI Taxonomy" id="286115"/>
    <lineage>
        <taxon>Eukaryota</taxon>
        <taxon>Fungi</taxon>
        <taxon>Fungi incertae sedis</taxon>
        <taxon>Chytridiomycota</taxon>
        <taxon>Chytridiomycota incertae sedis</taxon>
        <taxon>Chytridiomycetes</taxon>
        <taxon>Synchytriales</taxon>
        <taxon>Synchytriaceae</taxon>
        <taxon>Synchytrium</taxon>
    </lineage>
</organism>
<dbReference type="SUPFAM" id="SSF52058">
    <property type="entry name" value="L domain-like"/>
    <property type="match status" value="1"/>
</dbReference>
<dbReference type="Gene3D" id="3.80.10.10">
    <property type="entry name" value="Ribonuclease Inhibitor"/>
    <property type="match status" value="1"/>
</dbReference>
<evidence type="ECO:0000256" key="3">
    <source>
        <dbReference type="SAM" id="MobiDB-lite"/>
    </source>
</evidence>
<keyword evidence="6" id="KW-1185">Reference proteome</keyword>
<feature type="region of interest" description="Disordered" evidence="3">
    <location>
        <begin position="476"/>
        <end position="496"/>
    </location>
</feature>
<dbReference type="STRING" id="286115.A0A507CQG3"/>
<comment type="caution">
    <text evidence="5">The sequence shown here is derived from an EMBL/GenBank/DDBJ whole genome shotgun (WGS) entry which is preliminary data.</text>
</comment>
<feature type="compositionally biased region" description="Polar residues" evidence="3">
    <location>
        <begin position="40"/>
        <end position="51"/>
    </location>
</feature>
<evidence type="ECO:0000259" key="4">
    <source>
        <dbReference type="Pfam" id="PF23598"/>
    </source>
</evidence>
<dbReference type="VEuPathDB" id="FungiDB:SeMB42_g05594"/>
<accession>A0A507CQG3</accession>
<evidence type="ECO:0000256" key="2">
    <source>
        <dbReference type="ARBA" id="ARBA00022737"/>
    </source>
</evidence>
<dbReference type="PANTHER" id="PTHR48051">
    <property type="match status" value="1"/>
</dbReference>
<dbReference type="InterPro" id="IPR001611">
    <property type="entry name" value="Leu-rich_rpt"/>
</dbReference>
<dbReference type="AlphaFoldDB" id="A0A507CQG3"/>
<dbReference type="InterPro" id="IPR032675">
    <property type="entry name" value="LRR_dom_sf"/>
</dbReference>